<sequence length="346" mass="38616">MQQKWLLGIAKNPANFAHDNSAKKSFVTEDTVECQFIYELQGNIYLNSDVKAILDDTTDNLNRVRVWGIKGAPPPPTTKLAIFYAAGYQSEFVINATGYATAEKFDLYEHMMKFGLKRKGILDKFDVLEFQRTTYLRIFAETLDPAINLGLASLLGEFAMQHFSGFHSTMDHRTVLPKPYLSFYPALWPQSKLKTSINLLDSAKSVNAVHRTTIPTTPPPKFEALAKRESYETRDPVDLYRFGSTVPARLGGNANIGFFIPTALPSSYPNPPLSPLYAQSYAWLCSLLTIPKLKALMGDSWDGTYYAKSLVRQATNTSPTHSTQHYCIAIGGVMARIEDSYAARVG</sequence>
<gene>
    <name evidence="1" type="ORF">BDR25DRAFT_350345</name>
</gene>
<evidence type="ECO:0000313" key="2">
    <source>
        <dbReference type="Proteomes" id="UP000799755"/>
    </source>
</evidence>
<keyword evidence="2" id="KW-1185">Reference proteome</keyword>
<name>A0ACB6RAF4_9PLEO</name>
<organism evidence="1 2">
    <name type="scientific">Lindgomyces ingoldianus</name>
    <dbReference type="NCBI Taxonomy" id="673940"/>
    <lineage>
        <taxon>Eukaryota</taxon>
        <taxon>Fungi</taxon>
        <taxon>Dikarya</taxon>
        <taxon>Ascomycota</taxon>
        <taxon>Pezizomycotina</taxon>
        <taxon>Dothideomycetes</taxon>
        <taxon>Pleosporomycetidae</taxon>
        <taxon>Pleosporales</taxon>
        <taxon>Lindgomycetaceae</taxon>
        <taxon>Lindgomyces</taxon>
    </lineage>
</organism>
<reference evidence="1" key="1">
    <citation type="journal article" date="2020" name="Stud. Mycol.">
        <title>101 Dothideomycetes genomes: a test case for predicting lifestyles and emergence of pathogens.</title>
        <authorList>
            <person name="Haridas S."/>
            <person name="Albert R."/>
            <person name="Binder M."/>
            <person name="Bloem J."/>
            <person name="Labutti K."/>
            <person name="Salamov A."/>
            <person name="Andreopoulos B."/>
            <person name="Baker S."/>
            <person name="Barry K."/>
            <person name="Bills G."/>
            <person name="Bluhm B."/>
            <person name="Cannon C."/>
            <person name="Castanera R."/>
            <person name="Culley D."/>
            <person name="Daum C."/>
            <person name="Ezra D."/>
            <person name="Gonzalez J."/>
            <person name="Henrissat B."/>
            <person name="Kuo A."/>
            <person name="Liang C."/>
            <person name="Lipzen A."/>
            <person name="Lutzoni F."/>
            <person name="Magnuson J."/>
            <person name="Mondo S."/>
            <person name="Nolan M."/>
            <person name="Ohm R."/>
            <person name="Pangilinan J."/>
            <person name="Park H.-J."/>
            <person name="Ramirez L."/>
            <person name="Alfaro M."/>
            <person name="Sun H."/>
            <person name="Tritt A."/>
            <person name="Yoshinaga Y."/>
            <person name="Zwiers L.-H."/>
            <person name="Turgeon B."/>
            <person name="Goodwin S."/>
            <person name="Spatafora J."/>
            <person name="Crous P."/>
            <person name="Grigoriev I."/>
        </authorList>
    </citation>
    <scope>NUCLEOTIDE SEQUENCE</scope>
    <source>
        <strain evidence="1">ATCC 200398</strain>
    </source>
</reference>
<comment type="caution">
    <text evidence="1">The sequence shown here is derived from an EMBL/GenBank/DDBJ whole genome shotgun (WGS) entry which is preliminary data.</text>
</comment>
<accession>A0ACB6RAF4</accession>
<protein>
    <submittedName>
        <fullName evidence="1">Uncharacterized protein</fullName>
    </submittedName>
</protein>
<proteinExistence type="predicted"/>
<evidence type="ECO:0000313" key="1">
    <source>
        <dbReference type="EMBL" id="KAF2476072.1"/>
    </source>
</evidence>
<dbReference type="Proteomes" id="UP000799755">
    <property type="component" value="Unassembled WGS sequence"/>
</dbReference>
<dbReference type="EMBL" id="MU003495">
    <property type="protein sequence ID" value="KAF2476072.1"/>
    <property type="molecule type" value="Genomic_DNA"/>
</dbReference>